<feature type="binding site" evidence="3">
    <location>
        <begin position="136"/>
        <end position="141"/>
    </location>
    <ligand>
        <name>GTP</name>
        <dbReference type="ChEBI" id="CHEBI:37565"/>
    </ligand>
</feature>
<reference evidence="5 6" key="1">
    <citation type="journal article" date="2018" name="MBio">
        <title>Comparative Genomics Reveals the Core Gene Toolbox for the Fungus-Insect Symbiosis.</title>
        <authorList>
            <person name="Wang Y."/>
            <person name="Stata M."/>
            <person name="Wang W."/>
            <person name="Stajich J.E."/>
            <person name="White M.M."/>
            <person name="Moncalvo J.M."/>
        </authorList>
    </citation>
    <scope>NUCLEOTIDE SEQUENCE [LARGE SCALE GENOMIC DNA]</scope>
    <source>
        <strain evidence="5 6">SWE-8-4</strain>
    </source>
</reference>
<keyword evidence="2 3" id="KW-0342">GTP-binding</keyword>
<dbReference type="GO" id="GO:0032543">
    <property type="term" value="P:mitochondrial translation"/>
    <property type="evidence" value="ECO:0007669"/>
    <property type="project" value="TreeGrafter"/>
</dbReference>
<dbReference type="InterPro" id="IPR023179">
    <property type="entry name" value="GTP-bd_ortho_bundle_sf"/>
</dbReference>
<keyword evidence="6" id="KW-1185">Reference proteome</keyword>
<dbReference type="GO" id="GO:0005739">
    <property type="term" value="C:mitochondrion"/>
    <property type="evidence" value="ECO:0007669"/>
    <property type="project" value="TreeGrafter"/>
</dbReference>
<accession>A0A2T9YUD5</accession>
<evidence type="ECO:0000256" key="2">
    <source>
        <dbReference type="ARBA" id="ARBA00023134"/>
    </source>
</evidence>
<dbReference type="STRING" id="133385.A0A2T9YUD5"/>
<dbReference type="EMBL" id="MBFR01000044">
    <property type="protein sequence ID" value="PVU95938.1"/>
    <property type="molecule type" value="Genomic_DNA"/>
</dbReference>
<evidence type="ECO:0000313" key="6">
    <source>
        <dbReference type="Proteomes" id="UP000245383"/>
    </source>
</evidence>
<comment type="caution">
    <text evidence="5">The sequence shown here is derived from an EMBL/GenBank/DDBJ whole genome shotgun (WGS) entry which is preliminary data.</text>
</comment>
<dbReference type="InterPro" id="IPR016478">
    <property type="entry name" value="GTPase_MTG1"/>
</dbReference>
<sequence length="348" mass="39265">MSVKFRSAFEFTKSINWFPGHMAKGLAQIKTFLPKIDFFIEVRDARAPFSSINPGFEKLIDKKKRFIVYNKADMIPPESKIVLSETLSKLGEKNFFFTSINSHQTLDTILTSIREHYSADSGISSKIMSLVVGMPNVGKSSLINALRNVGTNKGKAVKTGDTPGLTRSVSNYVIISKTPQICIYDTPGVMAPYIPNPLSSLKFALTGGIKDKVLDNETLSDFLLYLLNKSNNTEYVSKFQLESPIDDINYLLCHVARKSGALLKGGIPQLDVAARFFLRQYYMGNIGYICFDNIEYSDVILDLAENEKFGTVSKNQTKKLMTQQKKQIYLEKRKAKLERKRLDKSFKK</sequence>
<feature type="binding site" evidence="3">
    <location>
        <position position="188"/>
    </location>
    <ligand>
        <name>GTP</name>
        <dbReference type="ChEBI" id="CHEBI:37565"/>
    </ligand>
</feature>
<protein>
    <recommendedName>
        <fullName evidence="4">CP-type G domain-containing protein</fullName>
    </recommendedName>
</protein>
<dbReference type="AlphaFoldDB" id="A0A2T9YUD5"/>
<dbReference type="Gene3D" id="3.40.50.300">
    <property type="entry name" value="P-loop containing nucleotide triphosphate hydrolases"/>
    <property type="match status" value="1"/>
</dbReference>
<dbReference type="InterPro" id="IPR027417">
    <property type="entry name" value="P-loop_NTPase"/>
</dbReference>
<dbReference type="InterPro" id="IPR006073">
    <property type="entry name" value="GTP-bd"/>
</dbReference>
<dbReference type="GO" id="GO:0005525">
    <property type="term" value="F:GTP binding"/>
    <property type="evidence" value="ECO:0007669"/>
    <property type="project" value="UniProtKB-KW"/>
</dbReference>
<proteinExistence type="predicted"/>
<dbReference type="Pfam" id="PF01926">
    <property type="entry name" value="MMR_HSR1"/>
    <property type="match status" value="1"/>
</dbReference>
<dbReference type="CDD" id="cd01856">
    <property type="entry name" value="YlqF"/>
    <property type="match status" value="1"/>
</dbReference>
<evidence type="ECO:0000259" key="4">
    <source>
        <dbReference type="PROSITE" id="PS51721"/>
    </source>
</evidence>
<dbReference type="SUPFAM" id="SSF52540">
    <property type="entry name" value="P-loop containing nucleoside triphosphate hydrolases"/>
    <property type="match status" value="2"/>
</dbReference>
<dbReference type="Proteomes" id="UP000245383">
    <property type="component" value="Unassembled WGS sequence"/>
</dbReference>
<evidence type="ECO:0000313" key="5">
    <source>
        <dbReference type="EMBL" id="PVU95938.1"/>
    </source>
</evidence>
<feature type="domain" description="CP-type G" evidence="4">
    <location>
        <begin position="23"/>
        <end position="192"/>
    </location>
</feature>
<dbReference type="GO" id="GO:0003924">
    <property type="term" value="F:GTPase activity"/>
    <property type="evidence" value="ECO:0007669"/>
    <property type="project" value="TreeGrafter"/>
</dbReference>
<keyword evidence="1 3" id="KW-0547">Nucleotide-binding</keyword>
<dbReference type="PROSITE" id="PS51721">
    <property type="entry name" value="G_CP"/>
    <property type="match status" value="1"/>
</dbReference>
<evidence type="ECO:0000256" key="3">
    <source>
        <dbReference type="PIRSR" id="PIRSR006230-1"/>
    </source>
</evidence>
<organism evidence="5 6">
    <name type="scientific">Smittium simulii</name>
    <dbReference type="NCBI Taxonomy" id="133385"/>
    <lineage>
        <taxon>Eukaryota</taxon>
        <taxon>Fungi</taxon>
        <taxon>Fungi incertae sedis</taxon>
        <taxon>Zoopagomycota</taxon>
        <taxon>Kickxellomycotina</taxon>
        <taxon>Harpellomycetes</taxon>
        <taxon>Harpellales</taxon>
        <taxon>Legeriomycetaceae</taxon>
        <taxon>Smittium</taxon>
    </lineage>
</organism>
<dbReference type="OrthoDB" id="269151at2759"/>
<feature type="binding site" evidence="3">
    <location>
        <begin position="70"/>
        <end position="73"/>
    </location>
    <ligand>
        <name>GTP</name>
        <dbReference type="ChEBI" id="CHEBI:37565"/>
    </ligand>
</feature>
<gene>
    <name evidence="5" type="ORF">BB561_001511</name>
</gene>
<dbReference type="PIRSF" id="PIRSF006230">
    <property type="entry name" value="MG442"/>
    <property type="match status" value="1"/>
</dbReference>
<evidence type="ECO:0000256" key="1">
    <source>
        <dbReference type="ARBA" id="ARBA00022741"/>
    </source>
</evidence>
<name>A0A2T9YUD5_9FUNG</name>
<dbReference type="PANTHER" id="PTHR45782">
    <property type="entry name" value="MITOCHONDRIAL RIBOSOME-ASSOCIATED GTPASE 1"/>
    <property type="match status" value="1"/>
</dbReference>
<dbReference type="InterPro" id="IPR030378">
    <property type="entry name" value="G_CP_dom"/>
</dbReference>
<dbReference type="PANTHER" id="PTHR45782:SF4">
    <property type="entry name" value="MITOCHONDRIAL RIBOSOME-ASSOCIATED GTPASE 1"/>
    <property type="match status" value="1"/>
</dbReference>
<dbReference type="Gene3D" id="1.10.1580.10">
    <property type="match status" value="1"/>
</dbReference>